<keyword evidence="2" id="KW-1185">Reference proteome</keyword>
<dbReference type="Gramene" id="C.cajan_00528.t">
    <property type="protein sequence ID" value="C.cajan_00528.t.cds1"/>
    <property type="gene ID" value="C.cajan_00528"/>
</dbReference>
<protein>
    <submittedName>
        <fullName evidence="1">Retrovirus-related Pol polyprotein from transposon TNT 1-94</fullName>
    </submittedName>
</protein>
<dbReference type="EMBL" id="CM003613">
    <property type="protein sequence ID" value="KYP54359.1"/>
    <property type="molecule type" value="Genomic_DNA"/>
</dbReference>
<dbReference type="Proteomes" id="UP000075243">
    <property type="component" value="Chromosome 11"/>
</dbReference>
<accession>A0A151SHU5</accession>
<proteinExistence type="predicted"/>
<name>A0A151SHU5_CAJCA</name>
<dbReference type="PANTHER" id="PTHR11439">
    <property type="entry name" value="GAG-POL-RELATED RETROTRANSPOSON"/>
    <property type="match status" value="1"/>
</dbReference>
<organism evidence="1 2">
    <name type="scientific">Cajanus cajan</name>
    <name type="common">Pigeon pea</name>
    <name type="synonym">Cajanus indicus</name>
    <dbReference type="NCBI Taxonomy" id="3821"/>
    <lineage>
        <taxon>Eukaryota</taxon>
        <taxon>Viridiplantae</taxon>
        <taxon>Streptophyta</taxon>
        <taxon>Embryophyta</taxon>
        <taxon>Tracheophyta</taxon>
        <taxon>Spermatophyta</taxon>
        <taxon>Magnoliopsida</taxon>
        <taxon>eudicotyledons</taxon>
        <taxon>Gunneridae</taxon>
        <taxon>Pentapetalae</taxon>
        <taxon>rosids</taxon>
        <taxon>fabids</taxon>
        <taxon>Fabales</taxon>
        <taxon>Fabaceae</taxon>
        <taxon>Papilionoideae</taxon>
        <taxon>50 kb inversion clade</taxon>
        <taxon>NPAAA clade</taxon>
        <taxon>indigoferoid/millettioid clade</taxon>
        <taxon>Phaseoleae</taxon>
        <taxon>Cajanus</taxon>
    </lineage>
</organism>
<dbReference type="PANTHER" id="PTHR11439:SF467">
    <property type="entry name" value="INTEGRASE CATALYTIC DOMAIN-CONTAINING PROTEIN"/>
    <property type="match status" value="1"/>
</dbReference>
<sequence>MKNIPYASTVGSLMYAQVCTRPNIAFVVRVLGRCQSNPGVDHWKAAKKVMRYLQGTKDFMPIYRRTNSLEVIGYSDSDFASIIDTRKSTSGYVFMLPCGAVSWSSRK</sequence>
<dbReference type="AlphaFoldDB" id="A0A151SHU5"/>
<evidence type="ECO:0000313" key="2">
    <source>
        <dbReference type="Proteomes" id="UP000075243"/>
    </source>
</evidence>
<evidence type="ECO:0000313" key="1">
    <source>
        <dbReference type="EMBL" id="KYP54359.1"/>
    </source>
</evidence>
<gene>
    <name evidence="1" type="ORF">KK1_000546</name>
</gene>
<reference evidence="1 2" key="1">
    <citation type="journal article" date="2012" name="Nat. Biotechnol.">
        <title>Draft genome sequence of pigeonpea (Cajanus cajan), an orphan legume crop of resource-poor farmers.</title>
        <authorList>
            <person name="Varshney R.K."/>
            <person name="Chen W."/>
            <person name="Li Y."/>
            <person name="Bharti A.K."/>
            <person name="Saxena R.K."/>
            <person name="Schlueter J.A."/>
            <person name="Donoghue M.T."/>
            <person name="Azam S."/>
            <person name="Fan G."/>
            <person name="Whaley A.M."/>
            <person name="Farmer A.D."/>
            <person name="Sheridan J."/>
            <person name="Iwata A."/>
            <person name="Tuteja R."/>
            <person name="Penmetsa R.V."/>
            <person name="Wu W."/>
            <person name="Upadhyaya H.D."/>
            <person name="Yang S.P."/>
            <person name="Shah T."/>
            <person name="Saxena K.B."/>
            <person name="Michael T."/>
            <person name="McCombie W.R."/>
            <person name="Yang B."/>
            <person name="Zhang G."/>
            <person name="Yang H."/>
            <person name="Wang J."/>
            <person name="Spillane C."/>
            <person name="Cook D.R."/>
            <person name="May G.D."/>
            <person name="Xu X."/>
            <person name="Jackson S.A."/>
        </authorList>
    </citation>
    <scope>NUCLEOTIDE SEQUENCE [LARGE SCALE GENOMIC DNA]</scope>
    <source>
        <strain evidence="2">cv. Asha</strain>
    </source>
</reference>